<evidence type="ECO:0000313" key="3">
    <source>
        <dbReference type="EMBL" id="RYR11313.1"/>
    </source>
</evidence>
<evidence type="ECO:0000256" key="2">
    <source>
        <dbReference type="SAM" id="MobiDB-lite"/>
    </source>
</evidence>
<evidence type="ECO:0000313" key="4">
    <source>
        <dbReference type="Proteomes" id="UP000289738"/>
    </source>
</evidence>
<feature type="compositionally biased region" description="Polar residues" evidence="2">
    <location>
        <begin position="17"/>
        <end position="30"/>
    </location>
</feature>
<protein>
    <submittedName>
        <fullName evidence="3">Uncharacterized protein</fullName>
    </submittedName>
</protein>
<comment type="caution">
    <text evidence="3">The sequence shown here is derived from an EMBL/GenBank/DDBJ whole genome shotgun (WGS) entry which is preliminary data.</text>
</comment>
<evidence type="ECO:0000256" key="1">
    <source>
        <dbReference type="SAM" id="Coils"/>
    </source>
</evidence>
<dbReference type="AlphaFoldDB" id="A0A444ZAU4"/>
<dbReference type="EMBL" id="SDMP01000014">
    <property type="protein sequence ID" value="RYR11313.1"/>
    <property type="molecule type" value="Genomic_DNA"/>
</dbReference>
<sequence length="440" mass="50116">MPRKPRYSSIPDAGTADKTQNVIAPTSGKNTLFRPPRIETRVAPATQKDAGDATAHLTETENVAGHAQMSSEDEDYDHEVDEVGSWDDFVDNLYTEEETVSRNKPYKGKDTDYWTVVVSDGGVTRTMNLSVREAIVLPPGRQIILEFNTEMQAIGQAAGLLSGFLGNLGADFQHFPINEESWKTMDKALKEHAYETIKRTFLYEEDDRGKRKKKEARNHLYHKCYNEQLSWEDNLKKKPSGINVQQWRWFVNYRLKESTKEKCRQNAVNRSKQLYTHTGGSKTTARLRDEEIIMCVLSFIQVFVEKKQQRRIGRGELFIMTHKKRNGSYMNDAARVAGEAIANIESQDAASKEISLTDSLAQVLGKEHSGRVRGLGFGPCLTELIHNTTQQSNSGVQIEEYQREITELKATTAEQKAEITELKAAAAKKRQRKWKRDRPW</sequence>
<name>A0A444ZAU4_ARAHY</name>
<keyword evidence="4" id="KW-1185">Reference proteome</keyword>
<dbReference type="Pfam" id="PF03004">
    <property type="entry name" value="Transposase_24"/>
    <property type="match status" value="1"/>
</dbReference>
<feature type="region of interest" description="Disordered" evidence="2">
    <location>
        <begin position="1"/>
        <end position="54"/>
    </location>
</feature>
<dbReference type="PANTHER" id="PTHR33144:SF45">
    <property type="entry name" value="TRANSPOSASE TNP1_EN_SPM-LIKE DOMAIN-CONTAINING PROTEIN"/>
    <property type="match status" value="1"/>
</dbReference>
<dbReference type="PANTHER" id="PTHR33144">
    <property type="entry name" value="OS10G0409366 PROTEIN-RELATED"/>
    <property type="match status" value="1"/>
</dbReference>
<dbReference type="InterPro" id="IPR004252">
    <property type="entry name" value="Probable_transposase_24"/>
</dbReference>
<dbReference type="Proteomes" id="UP000289738">
    <property type="component" value="Chromosome B04"/>
</dbReference>
<gene>
    <name evidence="3" type="ORF">Ahy_B04g068876</name>
</gene>
<organism evidence="3 4">
    <name type="scientific">Arachis hypogaea</name>
    <name type="common">Peanut</name>
    <dbReference type="NCBI Taxonomy" id="3818"/>
    <lineage>
        <taxon>Eukaryota</taxon>
        <taxon>Viridiplantae</taxon>
        <taxon>Streptophyta</taxon>
        <taxon>Embryophyta</taxon>
        <taxon>Tracheophyta</taxon>
        <taxon>Spermatophyta</taxon>
        <taxon>Magnoliopsida</taxon>
        <taxon>eudicotyledons</taxon>
        <taxon>Gunneridae</taxon>
        <taxon>Pentapetalae</taxon>
        <taxon>rosids</taxon>
        <taxon>fabids</taxon>
        <taxon>Fabales</taxon>
        <taxon>Fabaceae</taxon>
        <taxon>Papilionoideae</taxon>
        <taxon>50 kb inversion clade</taxon>
        <taxon>dalbergioids sensu lato</taxon>
        <taxon>Dalbergieae</taxon>
        <taxon>Pterocarpus clade</taxon>
        <taxon>Arachis</taxon>
    </lineage>
</organism>
<keyword evidence="1" id="KW-0175">Coiled coil</keyword>
<feature type="coiled-coil region" evidence="1">
    <location>
        <begin position="398"/>
        <end position="432"/>
    </location>
</feature>
<reference evidence="3 4" key="1">
    <citation type="submission" date="2019-01" db="EMBL/GenBank/DDBJ databases">
        <title>Sequencing of cultivated peanut Arachis hypogaea provides insights into genome evolution and oil improvement.</title>
        <authorList>
            <person name="Chen X."/>
        </authorList>
    </citation>
    <scope>NUCLEOTIDE SEQUENCE [LARGE SCALE GENOMIC DNA]</scope>
    <source>
        <strain evidence="4">cv. Fuhuasheng</strain>
        <tissue evidence="3">Leaves</tissue>
    </source>
</reference>
<accession>A0A444ZAU4</accession>
<proteinExistence type="predicted"/>